<dbReference type="Proteomes" id="UP000299102">
    <property type="component" value="Unassembled WGS sequence"/>
</dbReference>
<reference evidence="2 3" key="1">
    <citation type="journal article" date="2019" name="Commun. Biol.">
        <title>The bagworm genome reveals a unique fibroin gene that provides high tensile strength.</title>
        <authorList>
            <person name="Kono N."/>
            <person name="Nakamura H."/>
            <person name="Ohtoshi R."/>
            <person name="Tomita M."/>
            <person name="Numata K."/>
            <person name="Arakawa K."/>
        </authorList>
    </citation>
    <scope>NUCLEOTIDE SEQUENCE [LARGE SCALE GENOMIC DNA]</scope>
</reference>
<evidence type="ECO:0000313" key="3">
    <source>
        <dbReference type="Proteomes" id="UP000299102"/>
    </source>
</evidence>
<keyword evidence="3" id="KW-1185">Reference proteome</keyword>
<sequence>MFVAKGKVHGRCETLAAECTGRAHALRTRKKKRIDKTSIPRKVRGLRECSRCSGRDSNFFQNTKSPNGCAGAGGGTSSGGRAEFGRSSPKGLRALGKHFSPTRNVWAPTTRDDTQNCRAPPNKIFDLEFAFDCFVS</sequence>
<evidence type="ECO:0000256" key="1">
    <source>
        <dbReference type="SAM" id="MobiDB-lite"/>
    </source>
</evidence>
<dbReference type="EMBL" id="BGZK01000995">
    <property type="protein sequence ID" value="GBP67886.1"/>
    <property type="molecule type" value="Genomic_DNA"/>
</dbReference>
<accession>A0A4C1XWI3</accession>
<evidence type="ECO:0000313" key="2">
    <source>
        <dbReference type="EMBL" id="GBP67886.1"/>
    </source>
</evidence>
<protein>
    <submittedName>
        <fullName evidence="2">Uncharacterized protein</fullName>
    </submittedName>
</protein>
<dbReference type="AlphaFoldDB" id="A0A4C1XWI3"/>
<proteinExistence type="predicted"/>
<gene>
    <name evidence="2" type="ORF">EVAR_38354_1</name>
</gene>
<comment type="caution">
    <text evidence="2">The sequence shown here is derived from an EMBL/GenBank/DDBJ whole genome shotgun (WGS) entry which is preliminary data.</text>
</comment>
<feature type="region of interest" description="Disordered" evidence="1">
    <location>
        <begin position="63"/>
        <end position="114"/>
    </location>
</feature>
<name>A0A4C1XWI3_EUMVA</name>
<organism evidence="2 3">
    <name type="scientific">Eumeta variegata</name>
    <name type="common">Bagworm moth</name>
    <name type="synonym">Eumeta japonica</name>
    <dbReference type="NCBI Taxonomy" id="151549"/>
    <lineage>
        <taxon>Eukaryota</taxon>
        <taxon>Metazoa</taxon>
        <taxon>Ecdysozoa</taxon>
        <taxon>Arthropoda</taxon>
        <taxon>Hexapoda</taxon>
        <taxon>Insecta</taxon>
        <taxon>Pterygota</taxon>
        <taxon>Neoptera</taxon>
        <taxon>Endopterygota</taxon>
        <taxon>Lepidoptera</taxon>
        <taxon>Glossata</taxon>
        <taxon>Ditrysia</taxon>
        <taxon>Tineoidea</taxon>
        <taxon>Psychidae</taxon>
        <taxon>Oiketicinae</taxon>
        <taxon>Eumeta</taxon>
    </lineage>
</organism>